<dbReference type="AlphaFoldDB" id="A0A0C9T6T7"/>
<keyword evidence="2" id="KW-1185">Reference proteome</keyword>
<dbReference type="HOGENOM" id="CLU_1278343_0_0_1"/>
<organism evidence="1 2">
    <name type="scientific">Sphaerobolus stellatus (strain SS14)</name>
    <dbReference type="NCBI Taxonomy" id="990650"/>
    <lineage>
        <taxon>Eukaryota</taxon>
        <taxon>Fungi</taxon>
        <taxon>Dikarya</taxon>
        <taxon>Basidiomycota</taxon>
        <taxon>Agaricomycotina</taxon>
        <taxon>Agaricomycetes</taxon>
        <taxon>Phallomycetidae</taxon>
        <taxon>Geastrales</taxon>
        <taxon>Sphaerobolaceae</taxon>
        <taxon>Sphaerobolus</taxon>
    </lineage>
</organism>
<accession>A0A0C9T6T7</accession>
<protein>
    <submittedName>
        <fullName evidence="1">Uncharacterized protein</fullName>
    </submittedName>
</protein>
<name>A0A0C9T6T7_SPHS4</name>
<dbReference type="EMBL" id="KN837467">
    <property type="protein sequence ID" value="KIJ24663.1"/>
    <property type="molecule type" value="Genomic_DNA"/>
</dbReference>
<sequence>MNQAYSPLPVDLMNVNLNKYSMVYKMDDIKSNQVEYSAKNPEDDLYQHLSVLSKDLGKGQFLVDVFDIGCGRPRATTLPHQPKQRFRMTSGIDGSVEAIKNQPPLVKDSEWTACVQRIKELPNCNQDPGFIVTTCPLPESGRAQLELKFEFEWKFSISDRKWTCHHVRTNTKYSGYRLKPGIKAAEFQLGTEDWNQAEFIVTKEYNLTDKFYTDRE</sequence>
<proteinExistence type="predicted"/>
<gene>
    <name evidence="1" type="ORF">M422DRAFT_56312</name>
</gene>
<dbReference type="Proteomes" id="UP000054279">
    <property type="component" value="Unassembled WGS sequence"/>
</dbReference>
<evidence type="ECO:0000313" key="1">
    <source>
        <dbReference type="EMBL" id="KIJ24663.1"/>
    </source>
</evidence>
<reference evidence="1 2" key="1">
    <citation type="submission" date="2014-06" db="EMBL/GenBank/DDBJ databases">
        <title>Evolutionary Origins and Diversification of the Mycorrhizal Mutualists.</title>
        <authorList>
            <consortium name="DOE Joint Genome Institute"/>
            <consortium name="Mycorrhizal Genomics Consortium"/>
            <person name="Kohler A."/>
            <person name="Kuo A."/>
            <person name="Nagy L.G."/>
            <person name="Floudas D."/>
            <person name="Copeland A."/>
            <person name="Barry K.W."/>
            <person name="Cichocki N."/>
            <person name="Veneault-Fourrey C."/>
            <person name="LaButti K."/>
            <person name="Lindquist E.A."/>
            <person name="Lipzen A."/>
            <person name="Lundell T."/>
            <person name="Morin E."/>
            <person name="Murat C."/>
            <person name="Riley R."/>
            <person name="Ohm R."/>
            <person name="Sun H."/>
            <person name="Tunlid A."/>
            <person name="Henrissat B."/>
            <person name="Grigoriev I.V."/>
            <person name="Hibbett D.S."/>
            <person name="Martin F."/>
        </authorList>
    </citation>
    <scope>NUCLEOTIDE SEQUENCE [LARGE SCALE GENOMIC DNA]</scope>
    <source>
        <strain evidence="1 2">SS14</strain>
    </source>
</reference>
<evidence type="ECO:0000313" key="2">
    <source>
        <dbReference type="Proteomes" id="UP000054279"/>
    </source>
</evidence>